<evidence type="ECO:0000313" key="5">
    <source>
        <dbReference type="EMBL" id="RZV39514.1"/>
    </source>
</evidence>
<dbReference type="InterPro" id="IPR000594">
    <property type="entry name" value="ThiF_NAD_FAD-bd"/>
</dbReference>
<dbReference type="NCBIfam" id="NF004281">
    <property type="entry name" value="PRK05690.1"/>
    <property type="match status" value="1"/>
</dbReference>
<dbReference type="CDD" id="cd00757">
    <property type="entry name" value="ThiF_MoeB_HesA_family"/>
    <property type="match status" value="1"/>
</dbReference>
<comment type="caution">
    <text evidence="5">The sequence shown here is derived from an EMBL/GenBank/DDBJ whole genome shotgun (WGS) entry which is preliminary data.</text>
</comment>
<proteinExistence type="predicted"/>
<gene>
    <name evidence="5" type="primary">moeB</name>
    <name evidence="5" type="ORF">EVJ48_04795</name>
</gene>
<dbReference type="GO" id="GO:0005524">
    <property type="term" value="F:ATP binding"/>
    <property type="evidence" value="ECO:0007669"/>
    <property type="project" value="UniProtKB-KW"/>
</dbReference>
<dbReference type="Pfam" id="PF00899">
    <property type="entry name" value="ThiF"/>
    <property type="match status" value="1"/>
</dbReference>
<evidence type="ECO:0000256" key="2">
    <source>
        <dbReference type="ARBA" id="ARBA00022741"/>
    </source>
</evidence>
<keyword evidence="1" id="KW-0808">Transferase</keyword>
<dbReference type="FunFam" id="3.40.50.720:FF:000033">
    <property type="entry name" value="Adenylyltransferase and sulfurtransferase MOCS3"/>
    <property type="match status" value="1"/>
</dbReference>
<dbReference type="EMBL" id="SHMQ01000010">
    <property type="protein sequence ID" value="RZV39514.1"/>
    <property type="molecule type" value="Genomic_DNA"/>
</dbReference>
<keyword evidence="5" id="KW-0548">Nucleotidyltransferase</keyword>
<dbReference type="GO" id="GO:0005829">
    <property type="term" value="C:cytosol"/>
    <property type="evidence" value="ECO:0007669"/>
    <property type="project" value="TreeGrafter"/>
</dbReference>
<dbReference type="InterPro" id="IPR035985">
    <property type="entry name" value="Ubiquitin-activating_enz"/>
</dbReference>
<protein>
    <submittedName>
        <fullName evidence="5">Molybdopterin-synthase adenylyltransferase MoeB</fullName>
    </submittedName>
</protein>
<evidence type="ECO:0000256" key="1">
    <source>
        <dbReference type="ARBA" id="ARBA00022679"/>
    </source>
</evidence>
<organism evidence="5 6">
    <name type="scientific">Candidatus Acidulodesulfobacterium acidiphilum</name>
    <dbReference type="NCBI Taxonomy" id="2597224"/>
    <lineage>
        <taxon>Bacteria</taxon>
        <taxon>Deltaproteobacteria</taxon>
        <taxon>Candidatus Acidulodesulfobacterales</taxon>
        <taxon>Candidatus Acidulodesulfobacterium</taxon>
    </lineage>
</organism>
<keyword evidence="2" id="KW-0547">Nucleotide-binding</keyword>
<dbReference type="PANTHER" id="PTHR10953">
    <property type="entry name" value="UBIQUITIN-ACTIVATING ENZYME E1"/>
    <property type="match status" value="1"/>
</dbReference>
<dbReference type="SUPFAM" id="SSF69572">
    <property type="entry name" value="Activating enzymes of the ubiquitin-like proteins"/>
    <property type="match status" value="1"/>
</dbReference>
<sequence>MKLNFTEEQIKRYARHIILPEVGGEGQEKLLSSKVLLIGAGGLGAPCGYYLGAAGIGTLGIVDYDTVDLSNLQRQIWHGTADVGRYKVDSAKDSIERINPDVKVITYKEGININNIKDLIKEYDVIIDATDNFPTRYLINDACHFMKKPLVYGSIFRFDGQATVFLPDEGPCYRCLFPTPPPAGLVPSCQEAGVLGVLPGVIGAIQANEAIKIILGIGQTLNGRLLIYDALDIKFTEMKLRQDKTCPLCGENPTVFELIEYGDLCEFKN</sequence>
<evidence type="ECO:0000256" key="3">
    <source>
        <dbReference type="ARBA" id="ARBA00022840"/>
    </source>
</evidence>
<feature type="domain" description="THIF-type NAD/FAD binding fold" evidence="4">
    <location>
        <begin position="13"/>
        <end position="247"/>
    </location>
</feature>
<dbReference type="AlphaFoldDB" id="A0A520XE86"/>
<accession>A0A520XE86</accession>
<evidence type="ECO:0000313" key="6">
    <source>
        <dbReference type="Proteomes" id="UP000322454"/>
    </source>
</evidence>
<dbReference type="Gene3D" id="3.40.50.720">
    <property type="entry name" value="NAD(P)-binding Rossmann-like Domain"/>
    <property type="match status" value="1"/>
</dbReference>
<dbReference type="InterPro" id="IPR045886">
    <property type="entry name" value="ThiF/MoeB/HesA"/>
</dbReference>
<keyword evidence="3" id="KW-0067">ATP-binding</keyword>
<dbReference type="PANTHER" id="PTHR10953:SF102">
    <property type="entry name" value="ADENYLYLTRANSFERASE AND SULFURTRANSFERASE MOCS3"/>
    <property type="match status" value="1"/>
</dbReference>
<dbReference type="GO" id="GO:0004792">
    <property type="term" value="F:thiosulfate-cyanide sulfurtransferase activity"/>
    <property type="evidence" value="ECO:0007669"/>
    <property type="project" value="TreeGrafter"/>
</dbReference>
<dbReference type="GO" id="GO:0016779">
    <property type="term" value="F:nucleotidyltransferase activity"/>
    <property type="evidence" value="ECO:0007669"/>
    <property type="project" value="UniProtKB-KW"/>
</dbReference>
<dbReference type="GO" id="GO:0008146">
    <property type="term" value="F:sulfotransferase activity"/>
    <property type="evidence" value="ECO:0007669"/>
    <property type="project" value="TreeGrafter"/>
</dbReference>
<evidence type="ECO:0000259" key="4">
    <source>
        <dbReference type="Pfam" id="PF00899"/>
    </source>
</evidence>
<dbReference type="Proteomes" id="UP000322454">
    <property type="component" value="Unassembled WGS sequence"/>
</dbReference>
<name>A0A520XE86_9DELT</name>
<dbReference type="GO" id="GO:0008641">
    <property type="term" value="F:ubiquitin-like modifier activating enzyme activity"/>
    <property type="evidence" value="ECO:0007669"/>
    <property type="project" value="InterPro"/>
</dbReference>
<reference evidence="5 6" key="1">
    <citation type="submission" date="2019-01" db="EMBL/GenBank/DDBJ databases">
        <title>Insights into ecological role of a new deltaproteobacterial order Candidatus Sinidesulfobacterales (Sva0485) by metagenomics and metatranscriptomics.</title>
        <authorList>
            <person name="Tan S."/>
            <person name="Liu J."/>
            <person name="Fang Y."/>
            <person name="Hedlund B."/>
            <person name="Lian Z.-H."/>
            <person name="Huang L.-Y."/>
            <person name="Li J.-T."/>
            <person name="Huang L.-N."/>
            <person name="Li W.-J."/>
            <person name="Jiang H.-C."/>
            <person name="Dong H.-L."/>
            <person name="Shu W.-S."/>
        </authorList>
    </citation>
    <scope>NUCLEOTIDE SEQUENCE [LARGE SCALE GENOMIC DNA]</scope>
    <source>
        <strain evidence="5">AP4</strain>
    </source>
</reference>